<dbReference type="AlphaFoldDB" id="A0A8T0EHG7"/>
<evidence type="ECO:0000256" key="1">
    <source>
        <dbReference type="SAM" id="SignalP"/>
    </source>
</evidence>
<protein>
    <submittedName>
        <fullName evidence="2">Uncharacterized protein</fullName>
    </submittedName>
</protein>
<name>A0A8T0EHG7_ARGBR</name>
<feature type="chain" id="PRO_5035946236" evidence="1">
    <location>
        <begin position="28"/>
        <end position="83"/>
    </location>
</feature>
<dbReference type="Proteomes" id="UP000807504">
    <property type="component" value="Unassembled WGS sequence"/>
</dbReference>
<comment type="caution">
    <text evidence="2">The sequence shown here is derived from an EMBL/GenBank/DDBJ whole genome shotgun (WGS) entry which is preliminary data.</text>
</comment>
<gene>
    <name evidence="2" type="ORF">HNY73_018798</name>
</gene>
<evidence type="ECO:0000313" key="3">
    <source>
        <dbReference type="Proteomes" id="UP000807504"/>
    </source>
</evidence>
<proteinExistence type="predicted"/>
<keyword evidence="1" id="KW-0732">Signal</keyword>
<evidence type="ECO:0000313" key="2">
    <source>
        <dbReference type="EMBL" id="KAF8771365.1"/>
    </source>
</evidence>
<reference evidence="2" key="1">
    <citation type="journal article" date="2020" name="bioRxiv">
        <title>Chromosome-level reference genome of the European wasp spider Argiope bruennichi: a resource for studies on range expansion and evolutionary adaptation.</title>
        <authorList>
            <person name="Sheffer M.M."/>
            <person name="Hoppe A."/>
            <person name="Krehenwinkel H."/>
            <person name="Uhl G."/>
            <person name="Kuss A.W."/>
            <person name="Jensen L."/>
            <person name="Jensen C."/>
            <person name="Gillespie R.G."/>
            <person name="Hoff K.J."/>
            <person name="Prost S."/>
        </authorList>
    </citation>
    <scope>NUCLEOTIDE SEQUENCE</scope>
</reference>
<organism evidence="2 3">
    <name type="scientific">Argiope bruennichi</name>
    <name type="common">Wasp spider</name>
    <name type="synonym">Aranea bruennichi</name>
    <dbReference type="NCBI Taxonomy" id="94029"/>
    <lineage>
        <taxon>Eukaryota</taxon>
        <taxon>Metazoa</taxon>
        <taxon>Ecdysozoa</taxon>
        <taxon>Arthropoda</taxon>
        <taxon>Chelicerata</taxon>
        <taxon>Arachnida</taxon>
        <taxon>Araneae</taxon>
        <taxon>Araneomorphae</taxon>
        <taxon>Entelegynae</taxon>
        <taxon>Araneoidea</taxon>
        <taxon>Araneidae</taxon>
        <taxon>Argiope</taxon>
    </lineage>
</organism>
<sequence length="83" mass="9148">MHLRRQFSTYILCCILCFLFFTSEVQCARDKGVAKKSSTYDTVLMGLESIATGFFDILRGVAPGLADLVSDIATSVASRKPKH</sequence>
<keyword evidence="3" id="KW-1185">Reference proteome</keyword>
<dbReference type="EMBL" id="JABXBU010002228">
    <property type="protein sequence ID" value="KAF8771365.1"/>
    <property type="molecule type" value="Genomic_DNA"/>
</dbReference>
<reference evidence="2" key="2">
    <citation type="submission" date="2020-06" db="EMBL/GenBank/DDBJ databases">
        <authorList>
            <person name="Sheffer M."/>
        </authorList>
    </citation>
    <scope>NUCLEOTIDE SEQUENCE</scope>
</reference>
<feature type="signal peptide" evidence="1">
    <location>
        <begin position="1"/>
        <end position="27"/>
    </location>
</feature>
<accession>A0A8T0EHG7</accession>